<reference evidence="6 7" key="1">
    <citation type="submission" date="2024-04" db="EMBL/GenBank/DDBJ databases">
        <title>Novel species of the genus Ideonella isolated from streams.</title>
        <authorList>
            <person name="Lu H."/>
        </authorList>
    </citation>
    <scope>NUCLEOTIDE SEQUENCE [LARGE SCALE GENOMIC DNA]</scope>
    <source>
        <strain evidence="6 7">BYS139W</strain>
    </source>
</reference>
<comment type="caution">
    <text evidence="6">The sequence shown here is derived from an EMBL/GenBank/DDBJ whole genome shotgun (WGS) entry which is preliminary data.</text>
</comment>
<comment type="subcellular location">
    <subcellularLocation>
        <location evidence="1">Cell envelope</location>
    </subcellularLocation>
</comment>
<evidence type="ECO:0000256" key="4">
    <source>
        <dbReference type="SAM" id="SignalP"/>
    </source>
</evidence>
<dbReference type="Gene3D" id="3.40.50.2300">
    <property type="match status" value="2"/>
</dbReference>
<name>A0ABU9BFM2_9BURK</name>
<dbReference type="Pfam" id="PF13407">
    <property type="entry name" value="Peripla_BP_4"/>
    <property type="match status" value="1"/>
</dbReference>
<protein>
    <submittedName>
        <fullName evidence="6">Sugar ABC transporter substrate-binding protein</fullName>
    </submittedName>
</protein>
<evidence type="ECO:0000313" key="7">
    <source>
        <dbReference type="Proteomes" id="UP001368500"/>
    </source>
</evidence>
<evidence type="ECO:0000313" key="6">
    <source>
        <dbReference type="EMBL" id="MEK8028752.1"/>
    </source>
</evidence>
<feature type="signal peptide" evidence="4">
    <location>
        <begin position="1"/>
        <end position="26"/>
    </location>
</feature>
<organism evidence="6 7">
    <name type="scientific">Pseudaquabacterium rugosum</name>
    <dbReference type="NCBI Taxonomy" id="2984194"/>
    <lineage>
        <taxon>Bacteria</taxon>
        <taxon>Pseudomonadati</taxon>
        <taxon>Pseudomonadota</taxon>
        <taxon>Betaproteobacteria</taxon>
        <taxon>Burkholderiales</taxon>
        <taxon>Sphaerotilaceae</taxon>
        <taxon>Pseudaquabacterium</taxon>
    </lineage>
</organism>
<dbReference type="InterPro" id="IPR025997">
    <property type="entry name" value="SBP_2_dom"/>
</dbReference>
<comment type="similarity">
    <text evidence="2">Belongs to the bacterial solute-binding protein 2 family.</text>
</comment>
<dbReference type="SUPFAM" id="SSF53822">
    <property type="entry name" value="Periplasmic binding protein-like I"/>
    <property type="match status" value="1"/>
</dbReference>
<dbReference type="InterPro" id="IPR028082">
    <property type="entry name" value="Peripla_BP_I"/>
</dbReference>
<accession>A0ABU9BFM2</accession>
<dbReference type="PANTHER" id="PTHR46847:SF1">
    <property type="entry name" value="D-ALLOSE-BINDING PERIPLASMIC PROTEIN-RELATED"/>
    <property type="match status" value="1"/>
</dbReference>
<dbReference type="EMBL" id="JBBUTF010000030">
    <property type="protein sequence ID" value="MEK8028752.1"/>
    <property type="molecule type" value="Genomic_DNA"/>
</dbReference>
<gene>
    <name evidence="6" type="ORF">AACH11_22560</name>
</gene>
<evidence type="ECO:0000256" key="2">
    <source>
        <dbReference type="ARBA" id="ARBA00007639"/>
    </source>
</evidence>
<keyword evidence="3 4" id="KW-0732">Signal</keyword>
<evidence type="ECO:0000256" key="3">
    <source>
        <dbReference type="ARBA" id="ARBA00022729"/>
    </source>
</evidence>
<sequence>MTITKRLFSLSLLAAALGTAVMTAQAQSAKFAVGYTNIADSDFFPNMVKKAFIDAAKADAAVDVKFADANNDVTRQLDQIDNFIAQKVKAIVVVPVDYEGITPGIERANKAGIPVVTLNIQAKGGKSTFVGSKNIDAGRMQGEFMAKALPQGAKVLYLQGTPGLYHSMEREQGFMAALKARKDVNVLSSLSGNYSRAEGMKITEDWVQRYPKFDAIVAANDQMALGALQALKTAGRKGVLISGIDGTADAKTAIKAGEMAQSVLQNGQAQAQGAFKVLTELKAGKAAPADVLVPFESISKDNVARY</sequence>
<evidence type="ECO:0000259" key="5">
    <source>
        <dbReference type="Pfam" id="PF13407"/>
    </source>
</evidence>
<dbReference type="RefSeq" id="WP_341376540.1">
    <property type="nucleotide sequence ID" value="NZ_JBBUTF010000030.1"/>
</dbReference>
<keyword evidence="7" id="KW-1185">Reference proteome</keyword>
<dbReference type="PANTHER" id="PTHR46847">
    <property type="entry name" value="D-ALLOSE-BINDING PERIPLASMIC PROTEIN-RELATED"/>
    <property type="match status" value="1"/>
</dbReference>
<dbReference type="Proteomes" id="UP001368500">
    <property type="component" value="Unassembled WGS sequence"/>
</dbReference>
<proteinExistence type="inferred from homology"/>
<dbReference type="CDD" id="cd01536">
    <property type="entry name" value="PBP1_ABC_sugar_binding-like"/>
    <property type="match status" value="1"/>
</dbReference>
<feature type="chain" id="PRO_5045215906" evidence="4">
    <location>
        <begin position="27"/>
        <end position="306"/>
    </location>
</feature>
<feature type="domain" description="Periplasmic binding protein" evidence="5">
    <location>
        <begin position="39"/>
        <end position="285"/>
    </location>
</feature>
<evidence type="ECO:0000256" key="1">
    <source>
        <dbReference type="ARBA" id="ARBA00004196"/>
    </source>
</evidence>